<accession>A0A316FIK6</accession>
<sequence>MDLDKEFVITELTISNSSSKREQKVWELVKKAGLPNFVNDNKGPRLFMGILESEGRKFGAWLIYGSLETRPVCERAMLNDSVGQCAIDLSGPWYYSVDWHENNK</sequence>
<reference evidence="1 2" key="1">
    <citation type="submission" date="2018-05" db="EMBL/GenBank/DDBJ databases">
        <title>Genomic Encyclopedia of Type Strains, Phase IV (KMG-IV): sequencing the most valuable type-strain genomes for metagenomic binning, comparative biology and taxonomic classification.</title>
        <authorList>
            <person name="Goeker M."/>
        </authorList>
    </citation>
    <scope>NUCLEOTIDE SEQUENCE [LARGE SCALE GENOMIC DNA]</scope>
    <source>
        <strain evidence="1 2">DSM 25350</strain>
    </source>
</reference>
<evidence type="ECO:0000313" key="1">
    <source>
        <dbReference type="EMBL" id="PWK48574.1"/>
    </source>
</evidence>
<dbReference type="AlphaFoldDB" id="A0A316FIK6"/>
<organism evidence="1 2">
    <name type="scientific">Pleionea mediterranea</name>
    <dbReference type="NCBI Taxonomy" id="523701"/>
    <lineage>
        <taxon>Bacteria</taxon>
        <taxon>Pseudomonadati</taxon>
        <taxon>Pseudomonadota</taxon>
        <taxon>Gammaproteobacteria</taxon>
        <taxon>Oceanospirillales</taxon>
        <taxon>Pleioneaceae</taxon>
        <taxon>Pleionea</taxon>
    </lineage>
</organism>
<keyword evidence="2" id="KW-1185">Reference proteome</keyword>
<gene>
    <name evidence="1" type="ORF">C8D97_109125</name>
</gene>
<name>A0A316FIK6_9GAMM</name>
<proteinExistence type="predicted"/>
<dbReference type="EMBL" id="QGGU01000009">
    <property type="protein sequence ID" value="PWK48574.1"/>
    <property type="molecule type" value="Genomic_DNA"/>
</dbReference>
<evidence type="ECO:0000313" key="2">
    <source>
        <dbReference type="Proteomes" id="UP000245790"/>
    </source>
</evidence>
<protein>
    <submittedName>
        <fullName evidence="1">Uncharacterized protein</fullName>
    </submittedName>
</protein>
<dbReference type="Proteomes" id="UP000245790">
    <property type="component" value="Unassembled WGS sequence"/>
</dbReference>
<comment type="caution">
    <text evidence="1">The sequence shown here is derived from an EMBL/GenBank/DDBJ whole genome shotgun (WGS) entry which is preliminary data.</text>
</comment>